<name>A0ABU7PYH0_9ACTN</name>
<gene>
    <name evidence="1" type="ORF">V2J94_19685</name>
</gene>
<comment type="caution">
    <text evidence="1">The sequence shown here is derived from an EMBL/GenBank/DDBJ whole genome shotgun (WGS) entry which is preliminary data.</text>
</comment>
<keyword evidence="2" id="KW-1185">Reference proteome</keyword>
<reference evidence="1 2" key="1">
    <citation type="submission" date="2023-11" db="EMBL/GenBank/DDBJ databases">
        <title>30 novel species of actinomycetes from the DSMZ collection.</title>
        <authorList>
            <person name="Nouioui I."/>
        </authorList>
    </citation>
    <scope>NUCLEOTIDE SEQUENCE [LARGE SCALE GENOMIC DNA]</scope>
    <source>
        <strain evidence="1 2">DSM 41524</strain>
    </source>
</reference>
<organism evidence="1 2">
    <name type="scientific">Streptomyces asiaticus subsp. ignotus</name>
    <dbReference type="NCBI Taxonomy" id="3098222"/>
    <lineage>
        <taxon>Bacteria</taxon>
        <taxon>Bacillati</taxon>
        <taxon>Actinomycetota</taxon>
        <taxon>Actinomycetes</taxon>
        <taxon>Kitasatosporales</taxon>
        <taxon>Streptomycetaceae</taxon>
        <taxon>Streptomyces</taxon>
        <taxon>Streptomyces violaceusniger group</taxon>
    </lineage>
</organism>
<protein>
    <submittedName>
        <fullName evidence="1">Uncharacterized protein</fullName>
    </submittedName>
</protein>
<evidence type="ECO:0000313" key="1">
    <source>
        <dbReference type="EMBL" id="MEE4594086.1"/>
    </source>
</evidence>
<accession>A0ABU7PYH0</accession>
<evidence type="ECO:0000313" key="2">
    <source>
        <dbReference type="Proteomes" id="UP001354709"/>
    </source>
</evidence>
<sequence>MVDGVAQARPAVRAQPVFDRDELLLDDVESLHNAWAGQHALPVVGHLDLQGVRP</sequence>
<dbReference type="EMBL" id="JAZBJO010000011">
    <property type="protein sequence ID" value="MEE4594086.1"/>
    <property type="molecule type" value="Genomic_DNA"/>
</dbReference>
<proteinExistence type="predicted"/>
<dbReference type="RefSeq" id="WP_330810197.1">
    <property type="nucleotide sequence ID" value="NZ_JAZBJO010000011.1"/>
</dbReference>
<dbReference type="Proteomes" id="UP001354709">
    <property type="component" value="Unassembled WGS sequence"/>
</dbReference>